<feature type="coiled-coil region" evidence="2">
    <location>
        <begin position="147"/>
        <end position="174"/>
    </location>
</feature>
<keyword evidence="1 2" id="KW-0175">Coiled coil</keyword>
<feature type="domain" description="Cilia- and flagella-associated protein 58 central coiled coil" evidence="4">
    <location>
        <begin position="5"/>
        <end position="74"/>
    </location>
</feature>
<dbReference type="AlphaFoldDB" id="A0AAW0WYX5"/>
<proteinExistence type="predicted"/>
<evidence type="ECO:0000256" key="2">
    <source>
        <dbReference type="SAM" id="Coils"/>
    </source>
</evidence>
<evidence type="ECO:0000313" key="6">
    <source>
        <dbReference type="Proteomes" id="UP001445076"/>
    </source>
</evidence>
<evidence type="ECO:0000256" key="1">
    <source>
        <dbReference type="ARBA" id="ARBA00023054"/>
    </source>
</evidence>
<name>A0AAW0WYX5_CHEQU</name>
<comment type="caution">
    <text evidence="5">The sequence shown here is derived from an EMBL/GenBank/DDBJ whole genome shotgun (WGS) entry which is preliminary data.</text>
</comment>
<evidence type="ECO:0000256" key="3">
    <source>
        <dbReference type="SAM" id="MobiDB-lite"/>
    </source>
</evidence>
<feature type="compositionally biased region" description="Basic residues" evidence="3">
    <location>
        <begin position="233"/>
        <end position="243"/>
    </location>
</feature>
<sequence length="286" mass="32488">MISRKLHQEQTGRGFVATQLARRNDEVRALRARVRLLEHILHKGDQLYTNRLQDINTLTNEVNTLRDERQVLSRHVKLVESLKVELVRLQRELIASQNKRAILEEEVIRREKTHRWTTLKASDPSTHDLLRKNQLLQKRLVAATQRVAASDGEVAHKERELEELRRVVERSAGQQHPDAAAARAHLIHQLRAKDDQIKSVTAALNTAVLAQEEGEQERRHLREQLAATRRKLNTLQRRQHRRSAGVGQQESGVDESSGRQAGGEGIGQQVGETSGRQGNAEGSQDQ</sequence>
<gene>
    <name evidence="5" type="ORF">OTU49_004521</name>
</gene>
<dbReference type="Proteomes" id="UP001445076">
    <property type="component" value="Unassembled WGS sequence"/>
</dbReference>
<dbReference type="Pfam" id="PF21771">
    <property type="entry name" value="CFAP58_CC"/>
    <property type="match status" value="1"/>
</dbReference>
<evidence type="ECO:0000313" key="5">
    <source>
        <dbReference type="EMBL" id="KAK8737490.1"/>
    </source>
</evidence>
<dbReference type="PANTHER" id="PTHR32083:SF0">
    <property type="entry name" value="CILIA AND FLAGELLA-ASSOCIATED PROTEIN 58"/>
    <property type="match status" value="1"/>
</dbReference>
<dbReference type="EMBL" id="JARKIK010000042">
    <property type="protein sequence ID" value="KAK8737490.1"/>
    <property type="molecule type" value="Genomic_DNA"/>
</dbReference>
<reference evidence="5 6" key="1">
    <citation type="journal article" date="2024" name="BMC Genomics">
        <title>Genome assembly of redclaw crayfish (Cherax quadricarinatus) provides insights into its immune adaptation and hypoxia tolerance.</title>
        <authorList>
            <person name="Liu Z."/>
            <person name="Zheng J."/>
            <person name="Li H."/>
            <person name="Fang K."/>
            <person name="Wang S."/>
            <person name="He J."/>
            <person name="Zhou D."/>
            <person name="Weng S."/>
            <person name="Chi M."/>
            <person name="Gu Z."/>
            <person name="He J."/>
            <person name="Li F."/>
            <person name="Wang M."/>
        </authorList>
    </citation>
    <scope>NUCLEOTIDE SEQUENCE [LARGE SCALE GENOMIC DNA]</scope>
    <source>
        <strain evidence="5">ZL_2023a</strain>
    </source>
</reference>
<feature type="coiled-coil region" evidence="2">
    <location>
        <begin position="55"/>
        <end position="106"/>
    </location>
</feature>
<dbReference type="PANTHER" id="PTHR32083">
    <property type="entry name" value="CILIA AND FLAGELLA-ASSOCIATED PROTEIN 58-RELATED"/>
    <property type="match status" value="1"/>
</dbReference>
<organism evidence="5 6">
    <name type="scientific">Cherax quadricarinatus</name>
    <name type="common">Australian red claw crayfish</name>
    <dbReference type="NCBI Taxonomy" id="27406"/>
    <lineage>
        <taxon>Eukaryota</taxon>
        <taxon>Metazoa</taxon>
        <taxon>Ecdysozoa</taxon>
        <taxon>Arthropoda</taxon>
        <taxon>Crustacea</taxon>
        <taxon>Multicrustacea</taxon>
        <taxon>Malacostraca</taxon>
        <taxon>Eumalacostraca</taxon>
        <taxon>Eucarida</taxon>
        <taxon>Decapoda</taxon>
        <taxon>Pleocyemata</taxon>
        <taxon>Astacidea</taxon>
        <taxon>Parastacoidea</taxon>
        <taxon>Parastacidae</taxon>
        <taxon>Cherax</taxon>
    </lineage>
</organism>
<protein>
    <recommendedName>
        <fullName evidence="4">Cilia- and flagella-associated protein 58 central coiled coil domain-containing protein</fullName>
    </recommendedName>
</protein>
<keyword evidence="6" id="KW-1185">Reference proteome</keyword>
<feature type="compositionally biased region" description="Polar residues" evidence="3">
    <location>
        <begin position="270"/>
        <end position="286"/>
    </location>
</feature>
<dbReference type="InterPro" id="IPR049270">
    <property type="entry name" value="CFAP58_CC"/>
</dbReference>
<accession>A0AAW0WYX5</accession>
<dbReference type="GO" id="GO:0005856">
    <property type="term" value="C:cytoskeleton"/>
    <property type="evidence" value="ECO:0007669"/>
    <property type="project" value="TreeGrafter"/>
</dbReference>
<feature type="region of interest" description="Disordered" evidence="3">
    <location>
        <begin position="233"/>
        <end position="286"/>
    </location>
</feature>
<evidence type="ECO:0000259" key="4">
    <source>
        <dbReference type="Pfam" id="PF21771"/>
    </source>
</evidence>